<dbReference type="EMBL" id="FONA01000003">
    <property type="protein sequence ID" value="SFD86733.1"/>
    <property type="molecule type" value="Genomic_DNA"/>
</dbReference>
<dbReference type="Gene3D" id="1.25.40.10">
    <property type="entry name" value="Tetratricopeptide repeat domain"/>
    <property type="match status" value="1"/>
</dbReference>
<dbReference type="InterPro" id="IPR019734">
    <property type="entry name" value="TPR_rpt"/>
</dbReference>
<dbReference type="OrthoDB" id="1494029at2"/>
<evidence type="ECO:0008006" key="4">
    <source>
        <dbReference type="Google" id="ProtNLM"/>
    </source>
</evidence>
<accession>A0A1I1W093</accession>
<proteinExistence type="predicted"/>
<dbReference type="Proteomes" id="UP000181976">
    <property type="component" value="Unassembled WGS sequence"/>
</dbReference>
<dbReference type="eggNOG" id="COG3063">
    <property type="taxonomic scope" value="Bacteria"/>
</dbReference>
<keyword evidence="1" id="KW-0802">TPR repeat</keyword>
<dbReference type="InterPro" id="IPR011990">
    <property type="entry name" value="TPR-like_helical_dom_sf"/>
</dbReference>
<evidence type="ECO:0000313" key="3">
    <source>
        <dbReference type="Proteomes" id="UP000181976"/>
    </source>
</evidence>
<dbReference type="InParanoid" id="A0A1I1W093"/>
<sequence>MRLKKFLIFQVLISLLTMPEKSTAQDYNDIFYECYISSDMAPWKETIEKMEQQLDEDDYNQLFDITLACYGYIGYCLGNNKKDEAGVYLNNGWKYLKKLTQHSRADAAPFALKSGFYGFEMALSRYKAIYLGPKSMSALEQAAAIDSTDIHYHIEKGNQMYYLPSLLGGDKEVAIYHYKKAIEIMEAGSRYHKRHWFYLNSLVTLGYSYEVTGHINEARTIYQKIHSLEPHFKWFNEEVWPDFVKKHGAD</sequence>
<organism evidence="2 3">
    <name type="scientific">Thermophagus xiamenensis</name>
    <dbReference type="NCBI Taxonomy" id="385682"/>
    <lineage>
        <taxon>Bacteria</taxon>
        <taxon>Pseudomonadati</taxon>
        <taxon>Bacteroidota</taxon>
        <taxon>Bacteroidia</taxon>
        <taxon>Marinilabiliales</taxon>
        <taxon>Marinilabiliaceae</taxon>
        <taxon>Thermophagus</taxon>
    </lineage>
</organism>
<protein>
    <recommendedName>
        <fullName evidence="4">Tetratricopeptide repeat-containing protein</fullName>
    </recommendedName>
</protein>
<dbReference type="PROSITE" id="PS50005">
    <property type="entry name" value="TPR"/>
    <property type="match status" value="1"/>
</dbReference>
<dbReference type="AlphaFoldDB" id="A0A1I1W093"/>
<name>A0A1I1W093_9BACT</name>
<feature type="repeat" description="TPR" evidence="1">
    <location>
        <begin position="199"/>
        <end position="232"/>
    </location>
</feature>
<gene>
    <name evidence="2" type="ORF">SAMN05444380_10379</name>
</gene>
<dbReference type="RefSeq" id="WP_010526779.1">
    <property type="nucleotide sequence ID" value="NZ_AFSL01000019.1"/>
</dbReference>
<evidence type="ECO:0000256" key="1">
    <source>
        <dbReference type="PROSITE-ProRule" id="PRU00339"/>
    </source>
</evidence>
<reference evidence="2 3" key="1">
    <citation type="submission" date="2016-10" db="EMBL/GenBank/DDBJ databases">
        <authorList>
            <person name="de Groot N.N."/>
        </authorList>
    </citation>
    <scope>NUCLEOTIDE SEQUENCE [LARGE SCALE GENOMIC DNA]</scope>
    <source>
        <strain evidence="2 3">DSM 19012</strain>
    </source>
</reference>
<keyword evidence="3" id="KW-1185">Reference proteome</keyword>
<dbReference type="SUPFAM" id="SSF48452">
    <property type="entry name" value="TPR-like"/>
    <property type="match status" value="1"/>
</dbReference>
<evidence type="ECO:0000313" key="2">
    <source>
        <dbReference type="EMBL" id="SFD86733.1"/>
    </source>
</evidence>